<proteinExistence type="predicted"/>
<reference evidence="1" key="1">
    <citation type="journal article" date="2013" name="Environ. Microbiol.">
        <title>Seasonally variable intestinal metagenomes of the red palm weevil (Rhynchophorus ferrugineus).</title>
        <authorList>
            <person name="Jia S."/>
            <person name="Zhang X."/>
            <person name="Zhang G."/>
            <person name="Yin A."/>
            <person name="Zhang S."/>
            <person name="Li F."/>
            <person name="Wang L."/>
            <person name="Zhao D."/>
            <person name="Yun Q."/>
            <person name="Tala"/>
            <person name="Wang J."/>
            <person name="Sun G."/>
            <person name="Baabdullah M."/>
            <person name="Yu X."/>
            <person name="Hu S."/>
            <person name="Al-Mssallem I.S."/>
            <person name="Yu J."/>
        </authorList>
    </citation>
    <scope>NUCLEOTIDE SEQUENCE</scope>
</reference>
<evidence type="ECO:0000313" key="1">
    <source>
        <dbReference type="EMBL" id="AIA86739.1"/>
    </source>
</evidence>
<sequence>MLSGLIVGGSLDVRKAFDSKWQNLSLKNRNRVAVFAAYSATRRVEDYVVKYLKGLREVASKIVVVFDNDLEHSELSKLDGIVDHIIFGRHGEYDFGSYKRGIAWLRENKLLENADDLILCNDSCYGPIKSFKAMFSTMESRKLDFWGATDNHSFGYHLQS</sequence>
<dbReference type="AlphaFoldDB" id="A0A060BUX3"/>
<name>A0A060BUX3_9SYNE</name>
<organism evidence="1">
    <name type="scientific">uncultured Synechococcus sp</name>
    <dbReference type="NCBI Taxonomy" id="154535"/>
    <lineage>
        <taxon>Bacteria</taxon>
        <taxon>Bacillati</taxon>
        <taxon>Cyanobacteriota</taxon>
        <taxon>Cyanophyceae</taxon>
        <taxon>Synechococcales</taxon>
        <taxon>Synechococcaceae</taxon>
        <taxon>Synechococcus</taxon>
        <taxon>environmental samples</taxon>
    </lineage>
</organism>
<accession>A0A060BUX3</accession>
<dbReference type="InterPro" id="IPR007739">
    <property type="entry name" value="RgpF"/>
</dbReference>
<protein>
    <submittedName>
        <fullName evidence="1">RgpF</fullName>
    </submittedName>
</protein>
<dbReference type="Pfam" id="PF05045">
    <property type="entry name" value="RgpF"/>
    <property type="match status" value="1"/>
</dbReference>
<dbReference type="EMBL" id="KF119472">
    <property type="protein sequence ID" value="AIA86739.1"/>
    <property type="molecule type" value="Genomic_DNA"/>
</dbReference>